<dbReference type="EMBL" id="JAYDYQ010002688">
    <property type="protein sequence ID" value="KAK4477603.1"/>
    <property type="molecule type" value="Genomic_DNA"/>
</dbReference>
<evidence type="ECO:0000256" key="1">
    <source>
        <dbReference type="ARBA" id="ARBA00022737"/>
    </source>
</evidence>
<feature type="repeat" description="PPR" evidence="2">
    <location>
        <begin position="312"/>
        <end position="342"/>
    </location>
</feature>
<keyword evidence="4" id="KW-1185">Reference proteome</keyword>
<feature type="repeat" description="PPR" evidence="2">
    <location>
        <begin position="343"/>
        <end position="377"/>
    </location>
</feature>
<organism evidence="3 4">
    <name type="scientific">Penstemon davidsonii</name>
    <dbReference type="NCBI Taxonomy" id="160366"/>
    <lineage>
        <taxon>Eukaryota</taxon>
        <taxon>Viridiplantae</taxon>
        <taxon>Streptophyta</taxon>
        <taxon>Embryophyta</taxon>
        <taxon>Tracheophyta</taxon>
        <taxon>Spermatophyta</taxon>
        <taxon>Magnoliopsida</taxon>
        <taxon>eudicotyledons</taxon>
        <taxon>Gunneridae</taxon>
        <taxon>Pentapetalae</taxon>
        <taxon>asterids</taxon>
        <taxon>lamiids</taxon>
        <taxon>Lamiales</taxon>
        <taxon>Plantaginaceae</taxon>
        <taxon>Cheloneae</taxon>
        <taxon>Penstemon</taxon>
    </lineage>
</organism>
<dbReference type="NCBIfam" id="TIGR00756">
    <property type="entry name" value="PPR"/>
    <property type="match status" value="6"/>
</dbReference>
<protein>
    <recommendedName>
        <fullName evidence="5">Pentatricopeptide repeat-containing protein</fullName>
    </recommendedName>
</protein>
<dbReference type="InterPro" id="IPR011990">
    <property type="entry name" value="TPR-like_helical_dom_sf"/>
</dbReference>
<feature type="repeat" description="PPR" evidence="2">
    <location>
        <begin position="241"/>
        <end position="275"/>
    </location>
</feature>
<feature type="repeat" description="PPR" evidence="2">
    <location>
        <begin position="78"/>
        <end position="112"/>
    </location>
</feature>
<evidence type="ECO:0008006" key="5">
    <source>
        <dbReference type="Google" id="ProtNLM"/>
    </source>
</evidence>
<dbReference type="Pfam" id="PF01535">
    <property type="entry name" value="PPR"/>
    <property type="match status" value="5"/>
</dbReference>
<dbReference type="Gene3D" id="1.25.40.10">
    <property type="entry name" value="Tetratricopeptide repeat domain"/>
    <property type="match status" value="4"/>
</dbReference>
<feature type="repeat" description="PPR" evidence="2">
    <location>
        <begin position="587"/>
        <end position="617"/>
    </location>
</feature>
<proteinExistence type="predicted"/>
<comment type="caution">
    <text evidence="3">The sequence shown here is derived from an EMBL/GenBank/DDBJ whole genome shotgun (WGS) entry which is preliminary data.</text>
</comment>
<gene>
    <name evidence="3" type="ORF">RD792_016840</name>
</gene>
<feature type="repeat" description="PPR" evidence="2">
    <location>
        <begin position="618"/>
        <end position="652"/>
    </location>
</feature>
<dbReference type="Pfam" id="PF20431">
    <property type="entry name" value="E_motif"/>
    <property type="match status" value="2"/>
</dbReference>
<keyword evidence="1" id="KW-0677">Repeat</keyword>
<dbReference type="PROSITE" id="PS51375">
    <property type="entry name" value="PPR"/>
    <property type="match status" value="8"/>
</dbReference>
<evidence type="ECO:0000313" key="3">
    <source>
        <dbReference type="EMBL" id="KAK4477603.1"/>
    </source>
</evidence>
<dbReference type="InterPro" id="IPR046848">
    <property type="entry name" value="E_motif"/>
</dbReference>
<dbReference type="InterPro" id="IPR046960">
    <property type="entry name" value="PPR_At4g14850-like_plant"/>
</dbReference>
<dbReference type="PANTHER" id="PTHR47926:SF391">
    <property type="entry name" value="TETRATRICOPEPTIDE-LIKE HELICAL DOMAIN SUPERFAMILY"/>
    <property type="match status" value="1"/>
</dbReference>
<feature type="repeat" description="PPR" evidence="2">
    <location>
        <begin position="210"/>
        <end position="240"/>
    </location>
</feature>
<feature type="repeat" description="PPR" evidence="2">
    <location>
        <begin position="179"/>
        <end position="209"/>
    </location>
</feature>
<evidence type="ECO:0000313" key="4">
    <source>
        <dbReference type="Proteomes" id="UP001291926"/>
    </source>
</evidence>
<evidence type="ECO:0000256" key="2">
    <source>
        <dbReference type="PROSITE-ProRule" id="PRU00708"/>
    </source>
</evidence>
<sequence>MIRKTITSKSSISHQRSSSLWSYCTNLRTLKQIHASMIVNGFNSNRSALRELIYAAAVGVQSTIHYAHQLFDEISQPDSFMWNTMLRGSAQSFEPKLTISLYAQMEKLSVRPDHYTFPFVLKACTRLSWVSMGSGIHGKVTKHGFEWNKFARNALIYFHANCGDISVASMLFDGSARNDVVAWSALTAGYARRGQLHVARGLFDEMPVKDLVSWNVMITGYVKQGEMESARELFNLVPKRDVVTWNAMISGYVLCEEHRKALEMYEEMRSAGECPDAVTMLSLLSACANLGALDVGERIHSSIMEMGEGVLSIFLGNSLIDMYAKCGNIEKALDVFYCMREKDASSWNAIIVGLAFNGYMDKSISLFEEMRNMKFRPNEITFVGVLIACSHAGKVNEGRAYFNLMRNVYNIQPNIKHYGCMVDLFGRAGLLNEAFEFIDTMEFEPNAIIWRTLLGACRVHCNVELGRRANGQLLKLRKDESGDYVLLSNIYASSGEWCGVENVRKLMDENGVKKEPGFTLVDDEKDEFLGFLLGSKPHANAKNLGLDGCPDAVTVLSLLSACANLGALDVGERIHRSILEMSEGGLSIFLGNSLIDMYAKCGNIEKALDVFYCMREKDASSWNAIIVGLAFNGYMDKSISLFEEMRNMKFRPNDITFVGVLIACSHAGKVNEVRAYFNLMSYVYNIQPNIKHYGCIVDLFGRAGLLNEAFEFIHTMEFEPNAIIWRTLLGACRVHCNVELGRCANDQLLKLRKDESGDYVLLSNIYASSGEWYGVENVRKLMDENGVKKETGFTLVDEEKDEFLVFLPGSKSHANAKE</sequence>
<dbReference type="InterPro" id="IPR002885">
    <property type="entry name" value="PPR_rpt"/>
</dbReference>
<dbReference type="Pfam" id="PF13041">
    <property type="entry name" value="PPR_2"/>
    <property type="match status" value="4"/>
</dbReference>
<dbReference type="PANTHER" id="PTHR47926">
    <property type="entry name" value="PENTATRICOPEPTIDE REPEAT-CONTAINING PROTEIN"/>
    <property type="match status" value="1"/>
</dbReference>
<dbReference type="Proteomes" id="UP001291926">
    <property type="component" value="Unassembled WGS sequence"/>
</dbReference>
<name>A0ABR0CKE1_9LAMI</name>
<reference evidence="3 4" key="1">
    <citation type="journal article" date="2023" name="bioRxiv">
        <title>Genome report: Whole genome sequence and annotation of Penstemon davidsonii.</title>
        <authorList>
            <person name="Ostevik K.L."/>
            <person name="Alabady M."/>
            <person name="Zhang M."/>
            <person name="Rausher M.D."/>
        </authorList>
    </citation>
    <scope>NUCLEOTIDE SEQUENCE [LARGE SCALE GENOMIC DNA]</scope>
    <source>
        <strain evidence="3">DNT005</strain>
        <tissue evidence="3">Whole leaf</tissue>
    </source>
</reference>
<accession>A0ABR0CKE1</accession>